<dbReference type="SUPFAM" id="SSF57716">
    <property type="entry name" value="Glucocorticoid receptor-like (DNA-binding domain)"/>
    <property type="match status" value="1"/>
</dbReference>
<sequence>MGDIDSSQKPFCVDRPTQGRATCRRCDQKCLKGELRLAKYVQGPRGPLKYWYHIDCLFEVFLNQRPNTRRLVSANDLDGWNNLSTADKELIIEKVEQCEREYARRQGKEFESIEFEDEGINEFRNTTTSQIIVMKPIQPMLAEACKNMRQALKKFPNGIFSEVKYDGERVQVHKKNKELKFFSRSLLPVQKHKIVGFDKHISKAMPNAKDVILDCEVVMVDKNNGKPLPFGTLGKNKQKEQKNASLCLFIFDCMYLNGEDLTERPLKERRDLLSRNMTEIPNVMMLSEMKEIYNANDLAQHMKEVIKLGLEGLVLKDILGKYEPGERHWLKVKKDHLYDGKMADTSDLVVLGSWGKSVFLMGVYDANTEKYYTVTKVRSNLKNNGNLVKNNKQITPKWLNCSKTMLPEFIAKDPKQQPVWEVIGAEFIQTHRVHTANGISIRFPRVKKVRTDKNWKTATSLDELTKLYNTSKYNFDGSLIDEELEILNREGKFDRKRKAQNEINDDPRKRPSTSSKP</sequence>
<evidence type="ECO:0000256" key="5">
    <source>
        <dbReference type="ARBA" id="ARBA00022771"/>
    </source>
</evidence>
<keyword evidence="5" id="KW-0863">Zinc-finger</keyword>
<comment type="similarity">
    <text evidence="2 9">Belongs to the ATP-dependent DNA ligase family.</text>
</comment>
<dbReference type="InterPro" id="IPR012340">
    <property type="entry name" value="NA-bd_OB-fold"/>
</dbReference>
<keyword evidence="8" id="KW-0227">DNA damage</keyword>
<keyword evidence="6" id="KW-0862">Zinc</keyword>
<dbReference type="GeneID" id="108562454"/>
<evidence type="ECO:0000256" key="9">
    <source>
        <dbReference type="RuleBase" id="RU004196"/>
    </source>
</evidence>
<dbReference type="SUPFAM" id="SSF56091">
    <property type="entry name" value="DNA ligase/mRNA capping enzyme, catalytic domain"/>
    <property type="match status" value="1"/>
</dbReference>
<comment type="catalytic activity">
    <reaction evidence="8">
        <text>ATP + (deoxyribonucleotide)n-3'-hydroxyl + 5'-phospho-(deoxyribonucleotide)m = (deoxyribonucleotide)n+m + AMP + diphosphate.</text>
        <dbReference type="EC" id="6.5.1.1"/>
    </reaction>
</comment>
<comment type="subcellular location">
    <subcellularLocation>
        <location evidence="1">Nucleus</location>
    </subcellularLocation>
</comment>
<keyword evidence="7" id="KW-0539">Nucleus</keyword>
<proteinExistence type="inferred from homology"/>
<evidence type="ECO:0000259" key="12">
    <source>
        <dbReference type="PROSITE" id="PS50160"/>
    </source>
</evidence>
<dbReference type="Proteomes" id="UP000695000">
    <property type="component" value="Unplaced"/>
</dbReference>
<feature type="region of interest" description="Disordered" evidence="10">
    <location>
        <begin position="495"/>
        <end position="517"/>
    </location>
</feature>
<dbReference type="Gene3D" id="3.30.1740.10">
    <property type="entry name" value="Zinc finger, PARP-type"/>
    <property type="match status" value="1"/>
</dbReference>
<evidence type="ECO:0000256" key="8">
    <source>
        <dbReference type="RuleBase" id="RU000617"/>
    </source>
</evidence>
<dbReference type="SMART" id="SM01336">
    <property type="entry name" value="zf-PARP"/>
    <property type="match status" value="1"/>
</dbReference>
<keyword evidence="8" id="KW-0547">Nucleotide-binding</keyword>
<gene>
    <name evidence="14" type="primary">LOC108562454</name>
</gene>
<protein>
    <recommendedName>
        <fullName evidence="8">DNA ligase</fullName>
        <ecNumber evidence="8">6.5.1.1</ecNumber>
    </recommendedName>
</protein>
<evidence type="ECO:0000256" key="7">
    <source>
        <dbReference type="ARBA" id="ARBA00023242"/>
    </source>
</evidence>
<dbReference type="InterPro" id="IPR050191">
    <property type="entry name" value="ATP-dep_DNA_ligase"/>
</dbReference>
<dbReference type="PROSITE" id="PS50064">
    <property type="entry name" value="ZF_PARP_2"/>
    <property type="match status" value="1"/>
</dbReference>
<feature type="domain" description="PARP-type" evidence="11">
    <location>
        <begin position="11"/>
        <end position="99"/>
    </location>
</feature>
<organism evidence="13 14">
    <name type="scientific">Nicrophorus vespilloides</name>
    <name type="common">Boreal carrion beetle</name>
    <dbReference type="NCBI Taxonomy" id="110193"/>
    <lineage>
        <taxon>Eukaryota</taxon>
        <taxon>Metazoa</taxon>
        <taxon>Ecdysozoa</taxon>
        <taxon>Arthropoda</taxon>
        <taxon>Hexapoda</taxon>
        <taxon>Insecta</taxon>
        <taxon>Pterygota</taxon>
        <taxon>Neoptera</taxon>
        <taxon>Endopterygota</taxon>
        <taxon>Coleoptera</taxon>
        <taxon>Polyphaga</taxon>
        <taxon>Staphyliniformia</taxon>
        <taxon>Silphidae</taxon>
        <taxon>Nicrophorinae</taxon>
        <taxon>Nicrophorus</taxon>
    </lineage>
</organism>
<dbReference type="PROSITE" id="PS00333">
    <property type="entry name" value="DNA_LIGASE_A2"/>
    <property type="match status" value="1"/>
</dbReference>
<keyword evidence="8" id="KW-0233">DNA recombination</keyword>
<dbReference type="InterPro" id="IPR000977">
    <property type="entry name" value="DNA_ligase_ATP-dep"/>
</dbReference>
<evidence type="ECO:0000256" key="4">
    <source>
        <dbReference type="ARBA" id="ARBA00022723"/>
    </source>
</evidence>
<dbReference type="Pfam" id="PF00645">
    <property type="entry name" value="zf-PARP"/>
    <property type="match status" value="1"/>
</dbReference>
<dbReference type="Pfam" id="PF01068">
    <property type="entry name" value="DNA_ligase_A_M"/>
    <property type="match status" value="1"/>
</dbReference>
<evidence type="ECO:0000256" key="2">
    <source>
        <dbReference type="ARBA" id="ARBA00007572"/>
    </source>
</evidence>
<dbReference type="Gene3D" id="3.30.1490.70">
    <property type="match status" value="1"/>
</dbReference>
<dbReference type="InterPro" id="IPR012310">
    <property type="entry name" value="DNA_ligase_ATP-dep_cent"/>
</dbReference>
<accession>A0ABM1MNZ3</accession>
<dbReference type="RefSeq" id="XP_017776293.1">
    <property type="nucleotide sequence ID" value="XM_017920804.1"/>
</dbReference>
<keyword evidence="8" id="KW-0234">DNA repair</keyword>
<keyword evidence="13" id="KW-1185">Reference proteome</keyword>
<name>A0ABM1MNZ3_NICVS</name>
<dbReference type="InterPro" id="IPR016059">
    <property type="entry name" value="DNA_ligase_ATP-dep_CS"/>
</dbReference>
<dbReference type="InterPro" id="IPR001510">
    <property type="entry name" value="Znf_PARP"/>
</dbReference>
<dbReference type="EC" id="6.5.1.1" evidence="8"/>
<dbReference type="PROSITE" id="PS00697">
    <property type="entry name" value="DNA_LIGASE_A1"/>
    <property type="match status" value="1"/>
</dbReference>
<dbReference type="PROSITE" id="PS50160">
    <property type="entry name" value="DNA_LIGASE_A3"/>
    <property type="match status" value="1"/>
</dbReference>
<keyword evidence="8" id="KW-0067">ATP-binding</keyword>
<evidence type="ECO:0000313" key="14">
    <source>
        <dbReference type="RefSeq" id="XP_017776293.1"/>
    </source>
</evidence>
<evidence type="ECO:0000256" key="3">
    <source>
        <dbReference type="ARBA" id="ARBA00022598"/>
    </source>
</evidence>
<keyword evidence="4" id="KW-0479">Metal-binding</keyword>
<evidence type="ECO:0000256" key="10">
    <source>
        <dbReference type="SAM" id="MobiDB-lite"/>
    </source>
</evidence>
<keyword evidence="3 8" id="KW-0436">Ligase</keyword>
<dbReference type="SUPFAM" id="SSF50249">
    <property type="entry name" value="Nucleic acid-binding proteins"/>
    <property type="match status" value="1"/>
</dbReference>
<evidence type="ECO:0000256" key="1">
    <source>
        <dbReference type="ARBA" id="ARBA00004123"/>
    </source>
</evidence>
<evidence type="ECO:0000259" key="11">
    <source>
        <dbReference type="PROSITE" id="PS50064"/>
    </source>
</evidence>
<reference evidence="14" key="1">
    <citation type="submission" date="2025-08" db="UniProtKB">
        <authorList>
            <consortium name="RefSeq"/>
        </authorList>
    </citation>
    <scope>IDENTIFICATION</scope>
    <source>
        <tissue evidence="14">Whole Larva</tissue>
    </source>
</reference>
<dbReference type="Gene3D" id="2.40.50.140">
    <property type="entry name" value="Nucleic acid-binding proteins"/>
    <property type="match status" value="1"/>
</dbReference>
<dbReference type="NCBIfam" id="TIGR00574">
    <property type="entry name" value="dnl1"/>
    <property type="match status" value="1"/>
</dbReference>
<dbReference type="Gene3D" id="3.30.470.30">
    <property type="entry name" value="DNA ligase/mRNA capping enzyme"/>
    <property type="match status" value="1"/>
</dbReference>
<dbReference type="PANTHER" id="PTHR45674:SF9">
    <property type="entry name" value="DNA LIGASE 3"/>
    <property type="match status" value="1"/>
</dbReference>
<evidence type="ECO:0000313" key="13">
    <source>
        <dbReference type="Proteomes" id="UP000695000"/>
    </source>
</evidence>
<dbReference type="InterPro" id="IPR036957">
    <property type="entry name" value="Znf_PARP_sf"/>
</dbReference>
<feature type="domain" description="ATP-dependent DNA ligase family profile" evidence="12">
    <location>
        <begin position="239"/>
        <end position="364"/>
    </location>
</feature>
<dbReference type="PANTHER" id="PTHR45674">
    <property type="entry name" value="DNA LIGASE 1/3 FAMILY MEMBER"/>
    <property type="match status" value="1"/>
</dbReference>
<evidence type="ECO:0000256" key="6">
    <source>
        <dbReference type="ARBA" id="ARBA00022833"/>
    </source>
</evidence>